<keyword evidence="1" id="KW-0175">Coiled coil</keyword>
<feature type="region of interest" description="Disordered" evidence="2">
    <location>
        <begin position="342"/>
        <end position="394"/>
    </location>
</feature>
<sequence>MISRHSACEKRMLPKSPIPPREVASVSSSSVGSEVDDARKRWAKKWFYQGMQNTVKDVGAIALKAAISGFWSEILGSLWQAFFPPPVLEPYSVMTLMMEWTEQYVQRPIAAELKNDIAGKMCDLGDATGELNKCMASLKEEIEKAKKQRQEVEERKETKDEISLSRWRQLYNVRLEKEAFEPESRNVSEDVLEAMKDSTSKYKVRRNTSTAYADESKSMVEKEIRQNVTDASKFAPQRLISVEHAFSKLPERCLDRQQGRLQASLREGEGGDEPLSAESIADASDITMEPTVDAPLALKDATASGFLPPEEPLLGADDDDIDHASEAGAQPLLEDPLAVEDSNLPSTVTPLLTGSSSPDQPPDSAPLIDEDTTQEAGASSGEALSGPKQEQTAEVADITSLSTQVEDVREPMPEFLLMPTSTAMSYSQALGAMRFLSTISWQDPSKPTAVSNEEPKSEQLNSLANIKDTSAHNVPSRLFYQLRFTPRLSASENMPTAFTALFGAQFVDQMTFLDVTAKKIMDAWKKWRKDRLEIKKWSHRSTSPGRRRIHSYQASITLIDNLTGVEQTWKTEDADGDDWPYGILTDRFKEHVKERHMQQMFIEEFVPMISTYPYIRRLIPGEETSKLIPDPLPVYIQLPTLSGWLTGNNQMDLSHHGREKWVYASKKSKDRGPIHSIGGRRGDQIDQLNFVGQSSVTLPEHDAGGEEMPQKRFRGKICGLDVGGFLVRPRVAMEASASDRPVTPAQLVRAIQELASDGIESDTRIHERIDRLASVQGLWAYICSLERRVATVEVSIAIELRTVWHRMAMALTHSSLFDMGHRTAPAGSLSYGFCRIAPLSGYAGPSVECTRRYNIALVIDFTQALGSLMHSDQRICNAQQFTGITGRTAQTCWPLQWLATLHRIICSLSVPRMGTQISCGSAQLWNWIASVLELAPASYCTAMMALRWAATLPTHCSANIRTEHGFT</sequence>
<dbReference type="GO" id="GO:0090729">
    <property type="term" value="F:toxin activity"/>
    <property type="evidence" value="ECO:0007669"/>
    <property type="project" value="InterPro"/>
</dbReference>
<keyword evidence="4" id="KW-1185">Reference proteome</keyword>
<feature type="compositionally biased region" description="Basic and acidic residues" evidence="2">
    <location>
        <begin position="1"/>
        <end position="12"/>
    </location>
</feature>
<dbReference type="Proteomes" id="UP000186817">
    <property type="component" value="Unassembled WGS sequence"/>
</dbReference>
<evidence type="ECO:0000313" key="3">
    <source>
        <dbReference type="EMBL" id="OLP99266.1"/>
    </source>
</evidence>
<proteinExistence type="predicted"/>
<dbReference type="Gene3D" id="1.20.190.10">
    <property type="entry name" value="Pesticidal crystal protein, N-terminal domain"/>
    <property type="match status" value="1"/>
</dbReference>
<dbReference type="AlphaFoldDB" id="A0A1Q9DVQ6"/>
<gene>
    <name evidence="3" type="ORF">AK812_SmicGene18192</name>
</gene>
<evidence type="ECO:0000313" key="4">
    <source>
        <dbReference type="Proteomes" id="UP000186817"/>
    </source>
</evidence>
<evidence type="ECO:0000256" key="2">
    <source>
        <dbReference type="SAM" id="MobiDB-lite"/>
    </source>
</evidence>
<feature type="compositionally biased region" description="Polar residues" evidence="2">
    <location>
        <begin position="343"/>
        <end position="354"/>
    </location>
</feature>
<dbReference type="InterPro" id="IPR036716">
    <property type="entry name" value="Pest_crys_N_sf"/>
</dbReference>
<dbReference type="EMBL" id="LSRX01000369">
    <property type="protein sequence ID" value="OLP99266.1"/>
    <property type="molecule type" value="Genomic_DNA"/>
</dbReference>
<accession>A0A1Q9DVQ6</accession>
<name>A0A1Q9DVQ6_SYMMI</name>
<evidence type="ECO:0000256" key="1">
    <source>
        <dbReference type="SAM" id="Coils"/>
    </source>
</evidence>
<feature type="region of interest" description="Disordered" evidence="2">
    <location>
        <begin position="1"/>
        <end position="30"/>
    </location>
</feature>
<dbReference type="OrthoDB" id="423160at2759"/>
<protein>
    <submittedName>
        <fullName evidence="3">Uncharacterized protein</fullName>
    </submittedName>
</protein>
<organism evidence="3 4">
    <name type="scientific">Symbiodinium microadriaticum</name>
    <name type="common">Dinoflagellate</name>
    <name type="synonym">Zooxanthella microadriatica</name>
    <dbReference type="NCBI Taxonomy" id="2951"/>
    <lineage>
        <taxon>Eukaryota</taxon>
        <taxon>Sar</taxon>
        <taxon>Alveolata</taxon>
        <taxon>Dinophyceae</taxon>
        <taxon>Suessiales</taxon>
        <taxon>Symbiodiniaceae</taxon>
        <taxon>Symbiodinium</taxon>
    </lineage>
</organism>
<comment type="caution">
    <text evidence="3">The sequence shown here is derived from an EMBL/GenBank/DDBJ whole genome shotgun (WGS) entry which is preliminary data.</text>
</comment>
<reference evidence="3 4" key="1">
    <citation type="submission" date="2016-02" db="EMBL/GenBank/DDBJ databases">
        <title>Genome analysis of coral dinoflagellate symbionts highlights evolutionary adaptations to a symbiotic lifestyle.</title>
        <authorList>
            <person name="Aranda M."/>
            <person name="Li Y."/>
            <person name="Liew Y.J."/>
            <person name="Baumgarten S."/>
            <person name="Simakov O."/>
            <person name="Wilson M."/>
            <person name="Piel J."/>
            <person name="Ashoor H."/>
            <person name="Bougouffa S."/>
            <person name="Bajic V.B."/>
            <person name="Ryu T."/>
            <person name="Ravasi T."/>
            <person name="Bayer T."/>
            <person name="Micklem G."/>
            <person name="Kim H."/>
            <person name="Bhak J."/>
            <person name="Lajeunesse T.C."/>
            <person name="Voolstra C.R."/>
        </authorList>
    </citation>
    <scope>NUCLEOTIDE SEQUENCE [LARGE SCALE GENOMIC DNA]</scope>
    <source>
        <strain evidence="3 4">CCMP2467</strain>
    </source>
</reference>
<feature type="coiled-coil region" evidence="1">
    <location>
        <begin position="128"/>
        <end position="162"/>
    </location>
</feature>
<feature type="region of interest" description="Disordered" evidence="2">
    <location>
        <begin position="303"/>
        <end position="323"/>
    </location>
</feature>